<evidence type="ECO:0000256" key="6">
    <source>
        <dbReference type="ARBA" id="ARBA00023125"/>
    </source>
</evidence>
<proteinExistence type="predicted"/>
<evidence type="ECO:0000259" key="10">
    <source>
        <dbReference type="PROSITE" id="PS50157"/>
    </source>
</evidence>
<dbReference type="Proteomes" id="UP000324907">
    <property type="component" value="Unassembled WGS sequence"/>
</dbReference>
<evidence type="ECO:0000256" key="3">
    <source>
        <dbReference type="ARBA" id="ARBA00022737"/>
    </source>
</evidence>
<dbReference type="Proteomes" id="UP000323011">
    <property type="component" value="Unassembled WGS sequence"/>
</dbReference>
<dbReference type="EMBL" id="VLTL01000024">
    <property type="protein sequence ID" value="KAA0169236.1"/>
    <property type="molecule type" value="Genomic_DNA"/>
</dbReference>
<dbReference type="GO" id="GO:0005634">
    <property type="term" value="C:nucleus"/>
    <property type="evidence" value="ECO:0007669"/>
    <property type="project" value="UniProtKB-SubCell"/>
</dbReference>
<keyword evidence="7" id="KW-0539">Nucleus</keyword>
<accession>A0A5A8CAA6</accession>
<keyword evidence="3" id="KW-0677">Repeat</keyword>
<dbReference type="FunFam" id="3.30.160.60:FF:000045">
    <property type="entry name" value="ZFP69 zinc finger protein B"/>
    <property type="match status" value="1"/>
</dbReference>
<name>A0A5A8CAA6_CAFRO</name>
<keyword evidence="5" id="KW-0862">Zinc</keyword>
<dbReference type="GO" id="GO:0008270">
    <property type="term" value="F:zinc ion binding"/>
    <property type="evidence" value="ECO:0007669"/>
    <property type="project" value="UniProtKB-KW"/>
</dbReference>
<dbReference type="PROSITE" id="PS00028">
    <property type="entry name" value="ZINC_FINGER_C2H2_1"/>
    <property type="match status" value="7"/>
</dbReference>
<dbReference type="GO" id="GO:0000981">
    <property type="term" value="F:DNA-binding transcription factor activity, RNA polymerase II-specific"/>
    <property type="evidence" value="ECO:0007669"/>
    <property type="project" value="TreeGrafter"/>
</dbReference>
<dbReference type="PROSITE" id="PS50157">
    <property type="entry name" value="ZINC_FINGER_C2H2_2"/>
    <property type="match status" value="7"/>
</dbReference>
<feature type="domain" description="C2H2-type" evidence="10">
    <location>
        <begin position="307"/>
        <end position="335"/>
    </location>
</feature>
<reference evidence="14 15" key="1">
    <citation type="submission" date="2019-07" db="EMBL/GenBank/DDBJ databases">
        <title>Genomes of Cafeteria roenbergensis.</title>
        <authorList>
            <person name="Fischer M.G."/>
            <person name="Hackl T."/>
            <person name="Roman M."/>
        </authorList>
    </citation>
    <scope>NUCLEOTIDE SEQUENCE [LARGE SCALE GENOMIC DNA]</scope>
    <source>
        <strain evidence="11 14">BVI</strain>
        <strain evidence="12 16">Cflag</strain>
        <strain evidence="13 15">RCC970-E3</strain>
    </source>
</reference>
<comment type="subcellular location">
    <subcellularLocation>
        <location evidence="1">Nucleus</location>
    </subcellularLocation>
</comment>
<dbReference type="Proteomes" id="UP000325113">
    <property type="component" value="Unassembled WGS sequence"/>
</dbReference>
<keyword evidence="2" id="KW-0479">Metal-binding</keyword>
<feature type="compositionally biased region" description="Polar residues" evidence="9">
    <location>
        <begin position="147"/>
        <end position="157"/>
    </location>
</feature>
<dbReference type="OMA" id="PLWPIGL"/>
<feature type="compositionally biased region" description="Basic and acidic residues" evidence="9">
    <location>
        <begin position="88"/>
        <end position="99"/>
    </location>
</feature>
<evidence type="ECO:0000256" key="4">
    <source>
        <dbReference type="ARBA" id="ARBA00022771"/>
    </source>
</evidence>
<dbReference type="SMART" id="SM00355">
    <property type="entry name" value="ZnF_C2H2"/>
    <property type="match status" value="7"/>
</dbReference>
<evidence type="ECO:0000256" key="1">
    <source>
        <dbReference type="ARBA" id="ARBA00004123"/>
    </source>
</evidence>
<evidence type="ECO:0000313" key="13">
    <source>
        <dbReference type="EMBL" id="KAA0169236.1"/>
    </source>
</evidence>
<keyword evidence="14" id="KW-1185">Reference proteome</keyword>
<evidence type="ECO:0000256" key="5">
    <source>
        <dbReference type="ARBA" id="ARBA00022833"/>
    </source>
</evidence>
<dbReference type="Pfam" id="PF13894">
    <property type="entry name" value="zf-C2H2_4"/>
    <property type="match status" value="1"/>
</dbReference>
<dbReference type="EMBL" id="VLTN01000039">
    <property type="protein sequence ID" value="KAA0149845.1"/>
    <property type="molecule type" value="Genomic_DNA"/>
</dbReference>
<evidence type="ECO:0000313" key="15">
    <source>
        <dbReference type="Proteomes" id="UP000324907"/>
    </source>
</evidence>
<protein>
    <recommendedName>
        <fullName evidence="10">C2H2-type domain-containing protein</fullName>
    </recommendedName>
</protein>
<sequence length="411" mass="45046">MAGYSGDGMRMGAPADGFGGHTMPLETFVPDWHPGPSRIGQYRSFPLPVPLPVPVPVPVPLPAAGCFIDPGHVPNPWGSDASDAGDACDDRWAADEHHPHPQVTPIGDPLPFQGRQPNPFREALGSKATSPAPSSYDADDTPATARISRSGSWSRTQPEAVRTCPQCKRVFSSKANMQNHVRAVHDGVRDYECPECGKAFTRPSHMLRHIRGVHQDARDFACDRCTSAFAEMDTLREHVRTVHDGERRFVCSICSKAFGRACHLARHKRSVHLKERNHKCDACGKAYSAASELRNHIQSAHEAAHRHPCLLCDKVFTFSGHLRRHVRLCHTDKPRLQCPECSKSYVLKKTLENHLEAVHGISPPTPVATQTAGLPSAWGAARQDGAATRTDLHGTPRLEVAPRADDILPIV</sequence>
<feature type="domain" description="C2H2-type" evidence="10">
    <location>
        <begin position="191"/>
        <end position="219"/>
    </location>
</feature>
<organism evidence="11 14">
    <name type="scientific">Cafeteria roenbergensis</name>
    <name type="common">Marine flagellate</name>
    <dbReference type="NCBI Taxonomy" id="33653"/>
    <lineage>
        <taxon>Eukaryota</taxon>
        <taxon>Sar</taxon>
        <taxon>Stramenopiles</taxon>
        <taxon>Bigyra</taxon>
        <taxon>Opalozoa</taxon>
        <taxon>Bicosoecida</taxon>
        <taxon>Cafeteriaceae</taxon>
        <taxon>Cafeteria</taxon>
    </lineage>
</organism>
<comment type="caution">
    <text evidence="11">The sequence shown here is derived from an EMBL/GenBank/DDBJ whole genome shotgun (WGS) entry which is preliminary data.</text>
</comment>
<evidence type="ECO:0000256" key="2">
    <source>
        <dbReference type="ARBA" id="ARBA00022723"/>
    </source>
</evidence>
<dbReference type="Pfam" id="PF00096">
    <property type="entry name" value="zf-C2H2"/>
    <property type="match status" value="5"/>
</dbReference>
<dbReference type="InterPro" id="IPR013087">
    <property type="entry name" value="Znf_C2H2_type"/>
</dbReference>
<evidence type="ECO:0000313" key="11">
    <source>
        <dbReference type="EMBL" id="KAA0149845.1"/>
    </source>
</evidence>
<feature type="domain" description="C2H2-type" evidence="10">
    <location>
        <begin position="220"/>
        <end position="248"/>
    </location>
</feature>
<feature type="domain" description="C2H2-type" evidence="10">
    <location>
        <begin position="278"/>
        <end position="306"/>
    </location>
</feature>
<gene>
    <name evidence="13" type="ORF">FNF28_02190</name>
    <name evidence="11" type="ORF">FNF29_05670</name>
    <name evidence="12" type="ORF">FNF31_05802</name>
</gene>
<dbReference type="PANTHER" id="PTHR24388">
    <property type="entry name" value="ZINC FINGER PROTEIN"/>
    <property type="match status" value="1"/>
</dbReference>
<evidence type="ECO:0000313" key="12">
    <source>
        <dbReference type="EMBL" id="KAA0156968.1"/>
    </source>
</evidence>
<dbReference type="FunFam" id="3.30.160.60:FF:000446">
    <property type="entry name" value="Zinc finger protein"/>
    <property type="match status" value="1"/>
</dbReference>
<evidence type="ECO:0000313" key="16">
    <source>
        <dbReference type="Proteomes" id="UP000325113"/>
    </source>
</evidence>
<feature type="domain" description="C2H2-type" evidence="10">
    <location>
        <begin position="162"/>
        <end position="190"/>
    </location>
</feature>
<feature type="domain" description="C2H2-type" evidence="10">
    <location>
        <begin position="249"/>
        <end position="277"/>
    </location>
</feature>
<keyword evidence="4 8" id="KW-0863">Zinc-finger</keyword>
<dbReference type="AlphaFoldDB" id="A0A5A8CAA6"/>
<keyword evidence="6" id="KW-0238">DNA-binding</keyword>
<evidence type="ECO:0000313" key="14">
    <source>
        <dbReference type="Proteomes" id="UP000323011"/>
    </source>
</evidence>
<dbReference type="PANTHER" id="PTHR24388:SF54">
    <property type="entry name" value="PROTEIN ESCARGOT"/>
    <property type="match status" value="1"/>
</dbReference>
<evidence type="ECO:0000256" key="9">
    <source>
        <dbReference type="SAM" id="MobiDB-lite"/>
    </source>
</evidence>
<feature type="region of interest" description="Disordered" evidence="9">
    <location>
        <begin position="77"/>
        <end position="157"/>
    </location>
</feature>
<evidence type="ECO:0000256" key="8">
    <source>
        <dbReference type="PROSITE-ProRule" id="PRU00042"/>
    </source>
</evidence>
<dbReference type="EMBL" id="VLTM01000079">
    <property type="protein sequence ID" value="KAA0156968.1"/>
    <property type="molecule type" value="Genomic_DNA"/>
</dbReference>
<dbReference type="Gene3D" id="3.30.160.60">
    <property type="entry name" value="Classic Zinc Finger"/>
    <property type="match status" value="6"/>
</dbReference>
<dbReference type="InterPro" id="IPR050527">
    <property type="entry name" value="Snail/Krueppel_Znf"/>
</dbReference>
<feature type="domain" description="C2H2-type" evidence="10">
    <location>
        <begin position="336"/>
        <end position="364"/>
    </location>
</feature>
<evidence type="ECO:0000256" key="7">
    <source>
        <dbReference type="ARBA" id="ARBA00023242"/>
    </source>
</evidence>
<dbReference type="InterPro" id="IPR036236">
    <property type="entry name" value="Znf_C2H2_sf"/>
</dbReference>
<dbReference type="GO" id="GO:0000978">
    <property type="term" value="F:RNA polymerase II cis-regulatory region sequence-specific DNA binding"/>
    <property type="evidence" value="ECO:0007669"/>
    <property type="project" value="TreeGrafter"/>
</dbReference>
<dbReference type="SUPFAM" id="SSF57667">
    <property type="entry name" value="beta-beta-alpha zinc fingers"/>
    <property type="match status" value="3"/>
</dbReference>